<accession>A0ABD2WTG7</accession>
<dbReference type="SMART" id="SM00355">
    <property type="entry name" value="ZnF_C2H2"/>
    <property type="match status" value="2"/>
</dbReference>
<keyword evidence="1" id="KW-0862">Zinc</keyword>
<dbReference type="PROSITE" id="PS00028">
    <property type="entry name" value="ZINC_FINGER_C2H2_1"/>
    <property type="match status" value="1"/>
</dbReference>
<proteinExistence type="predicted"/>
<evidence type="ECO:0000313" key="3">
    <source>
        <dbReference type="EMBL" id="KAL3396337.1"/>
    </source>
</evidence>
<protein>
    <recommendedName>
        <fullName evidence="2">C2H2-type domain-containing protein</fullName>
    </recommendedName>
</protein>
<dbReference type="InterPro" id="IPR013087">
    <property type="entry name" value="Znf_C2H2_type"/>
</dbReference>
<dbReference type="EMBL" id="JBJJXI010000072">
    <property type="protein sequence ID" value="KAL3396337.1"/>
    <property type="molecule type" value="Genomic_DNA"/>
</dbReference>
<dbReference type="Pfam" id="PF00096">
    <property type="entry name" value="zf-C2H2"/>
    <property type="match status" value="2"/>
</dbReference>
<dbReference type="GO" id="GO:0008270">
    <property type="term" value="F:zinc ion binding"/>
    <property type="evidence" value="ECO:0007669"/>
    <property type="project" value="UniProtKB-KW"/>
</dbReference>
<dbReference type="SUPFAM" id="SSF57667">
    <property type="entry name" value="beta-beta-alpha zinc fingers"/>
    <property type="match status" value="1"/>
</dbReference>
<evidence type="ECO:0000259" key="2">
    <source>
        <dbReference type="PROSITE" id="PS50157"/>
    </source>
</evidence>
<feature type="domain" description="C2H2-type" evidence="2">
    <location>
        <begin position="12"/>
        <end position="39"/>
    </location>
</feature>
<dbReference type="InterPro" id="IPR036236">
    <property type="entry name" value="Znf_C2H2_sf"/>
</dbReference>
<feature type="domain" description="C2H2-type" evidence="2">
    <location>
        <begin position="41"/>
        <end position="68"/>
    </location>
</feature>
<organism evidence="3 4">
    <name type="scientific">Trichogramma kaykai</name>
    <dbReference type="NCBI Taxonomy" id="54128"/>
    <lineage>
        <taxon>Eukaryota</taxon>
        <taxon>Metazoa</taxon>
        <taxon>Ecdysozoa</taxon>
        <taxon>Arthropoda</taxon>
        <taxon>Hexapoda</taxon>
        <taxon>Insecta</taxon>
        <taxon>Pterygota</taxon>
        <taxon>Neoptera</taxon>
        <taxon>Endopterygota</taxon>
        <taxon>Hymenoptera</taxon>
        <taxon>Apocrita</taxon>
        <taxon>Proctotrupomorpha</taxon>
        <taxon>Chalcidoidea</taxon>
        <taxon>Trichogrammatidae</taxon>
        <taxon>Trichogramma</taxon>
    </lineage>
</organism>
<sequence>MFHVLDKQKEYYVCHRCGRSYTFKSNMMRHQRLECGVEPRFQCPECPKRFKHRHHLDDHRLKHRLTREREERDPLEFDIVNE</sequence>
<keyword evidence="1" id="KW-0863">Zinc-finger</keyword>
<dbReference type="PROSITE" id="PS50157">
    <property type="entry name" value="ZINC_FINGER_C2H2_2"/>
    <property type="match status" value="2"/>
</dbReference>
<keyword evidence="1" id="KW-0479">Metal-binding</keyword>
<dbReference type="Proteomes" id="UP001627154">
    <property type="component" value="Unassembled WGS sequence"/>
</dbReference>
<dbReference type="AlphaFoldDB" id="A0ABD2WTG7"/>
<name>A0ABD2WTG7_9HYME</name>
<keyword evidence="4" id="KW-1185">Reference proteome</keyword>
<evidence type="ECO:0000313" key="4">
    <source>
        <dbReference type="Proteomes" id="UP001627154"/>
    </source>
</evidence>
<comment type="caution">
    <text evidence="3">The sequence shown here is derived from an EMBL/GenBank/DDBJ whole genome shotgun (WGS) entry which is preliminary data.</text>
</comment>
<reference evidence="3 4" key="1">
    <citation type="journal article" date="2024" name="bioRxiv">
        <title>A reference genome for Trichogramma kaykai: A tiny desert-dwelling parasitoid wasp with competing sex-ratio distorters.</title>
        <authorList>
            <person name="Culotta J."/>
            <person name="Lindsey A.R."/>
        </authorList>
    </citation>
    <scope>NUCLEOTIDE SEQUENCE [LARGE SCALE GENOMIC DNA]</scope>
    <source>
        <strain evidence="3 4">KSX58</strain>
    </source>
</reference>
<evidence type="ECO:0000256" key="1">
    <source>
        <dbReference type="PROSITE-ProRule" id="PRU00042"/>
    </source>
</evidence>
<dbReference type="Gene3D" id="3.30.160.60">
    <property type="entry name" value="Classic Zinc Finger"/>
    <property type="match status" value="1"/>
</dbReference>
<gene>
    <name evidence="3" type="ORF">TKK_009752</name>
</gene>